<evidence type="ECO:0000256" key="7">
    <source>
        <dbReference type="SAM" id="Phobius"/>
    </source>
</evidence>
<evidence type="ECO:0000256" key="5">
    <source>
        <dbReference type="RuleBase" id="RU003945"/>
    </source>
</evidence>
<evidence type="ECO:0000256" key="2">
    <source>
        <dbReference type="ARBA" id="ARBA00022692"/>
    </source>
</evidence>
<dbReference type="Pfam" id="PF02096">
    <property type="entry name" value="60KD_IMP"/>
    <property type="match status" value="1"/>
</dbReference>
<evidence type="ECO:0000256" key="6">
    <source>
        <dbReference type="SAM" id="MobiDB-lite"/>
    </source>
</evidence>
<dbReference type="PANTHER" id="PTHR12428:SF65">
    <property type="entry name" value="CYTOCHROME C OXIDASE ASSEMBLY PROTEIN COX18, MITOCHONDRIAL"/>
    <property type="match status" value="1"/>
</dbReference>
<comment type="similarity">
    <text evidence="5">Belongs to the OXA1/ALB3/YidC family.</text>
</comment>
<evidence type="ECO:0000256" key="4">
    <source>
        <dbReference type="ARBA" id="ARBA00023136"/>
    </source>
</evidence>
<dbReference type="GO" id="GO:0005886">
    <property type="term" value="C:plasma membrane"/>
    <property type="evidence" value="ECO:0007669"/>
    <property type="project" value="TreeGrafter"/>
</dbReference>
<feature type="compositionally biased region" description="Polar residues" evidence="6">
    <location>
        <begin position="846"/>
        <end position="856"/>
    </location>
</feature>
<keyword evidence="4 7" id="KW-0472">Membrane</keyword>
<dbReference type="GO" id="GO:0032977">
    <property type="term" value="F:membrane insertase activity"/>
    <property type="evidence" value="ECO:0007669"/>
    <property type="project" value="InterPro"/>
</dbReference>
<feature type="transmembrane region" description="Helical" evidence="7">
    <location>
        <begin position="203"/>
        <end position="224"/>
    </location>
</feature>
<feature type="transmembrane region" description="Helical" evidence="7">
    <location>
        <begin position="356"/>
        <end position="373"/>
    </location>
</feature>
<dbReference type="AlphaFoldDB" id="A0AA86T2S5"/>
<feature type="transmembrane region" description="Helical" evidence="7">
    <location>
        <begin position="27"/>
        <end position="48"/>
    </location>
</feature>
<reference evidence="9" key="1">
    <citation type="submission" date="2022-10" db="EMBL/GenBank/DDBJ databases">
        <authorList>
            <person name="Koch H."/>
        </authorList>
    </citation>
    <scope>NUCLEOTIDE SEQUENCE</scope>
    <source>
        <strain evidence="9">DNF</strain>
    </source>
</reference>
<dbReference type="SUPFAM" id="SSF53649">
    <property type="entry name" value="Alkaline phosphatase-like"/>
    <property type="match status" value="1"/>
</dbReference>
<feature type="transmembrane region" description="Helical" evidence="7">
    <location>
        <begin position="385"/>
        <end position="403"/>
    </location>
</feature>
<evidence type="ECO:0000313" key="10">
    <source>
        <dbReference type="Proteomes" id="UP001179121"/>
    </source>
</evidence>
<feature type="transmembrane region" description="Helical" evidence="7">
    <location>
        <begin position="123"/>
        <end position="145"/>
    </location>
</feature>
<evidence type="ECO:0000256" key="1">
    <source>
        <dbReference type="ARBA" id="ARBA00004141"/>
    </source>
</evidence>
<protein>
    <recommendedName>
        <fullName evidence="8">Membrane insertase YidC/Oxa/ALB C-terminal domain-containing protein</fullName>
    </recommendedName>
</protein>
<dbReference type="InterPro" id="IPR017850">
    <property type="entry name" value="Alkaline_phosphatase_core_sf"/>
</dbReference>
<feature type="region of interest" description="Disordered" evidence="6">
    <location>
        <begin position="816"/>
        <end position="856"/>
    </location>
</feature>
<feature type="transmembrane region" description="Helical" evidence="7">
    <location>
        <begin position="54"/>
        <end position="75"/>
    </location>
</feature>
<feature type="transmembrane region" description="Helical" evidence="7">
    <location>
        <begin position="290"/>
        <end position="307"/>
    </location>
</feature>
<keyword evidence="2 5" id="KW-0812">Transmembrane</keyword>
<dbReference type="EMBL" id="OX365700">
    <property type="protein sequence ID" value="CAI4030636.1"/>
    <property type="molecule type" value="Genomic_DNA"/>
</dbReference>
<sequence length="856" mass="96029">MTRWKDYGHPRSLPLEQPTQLESGMDVLYHLLILPIESAMEVILSWLYAATGSYGLAIFLLSLLINVSLLPLFQLAERWQEAERQAQRVLKPKLKEFRQAFSGAERHAMIQTLYRQMDYHPIYAMRSSIGLFLQLPFWIAAYQLLSRYEPLQGASFLILDDLGEPDRLLWGANLLPFVMTGLNVAAAFAYTKTLNRVEQIQPLVLAAVFLVLLYPAPSGLLLYWTFNSLFSLLRIVAYMPSEGRFSGLVGTACAEAAQGRERWPGRSVGEGFRPPMPRAWLPDRRTILESPYLFALLAGLWPIVFYVSNNWFMVETSKIPLIVMAVSALCGLSLSLWYLVVARVVCSGDDRERPHTALRSLVFLAVVMMAYLLRRTLMPMAGNNAAVFLIGVFFMASAVGWLAPRVQLARLNVMLAAMVLVHVVMGVNSVIASKSGPMVLFDQEDSGERQALYAKVRFARTPNVYYIVPDAYPNAEGLKTVFGLDPGEFYERLKAQGFAIYPSALSNYMSTLASMSSILGMDHHYYRGGIGNFEFLNARQFIVSEQNPVVKIFRNNGYQVHYVHETDYLFWNGCLVDSCVPSGGWGEFRDILLAPSLNLLPVFGGAAPSAGTGRIGESLEDLKQTRPAFLDRVRAHIEAMSREETPHFTYIHGSRPGHSVAGEQTAEQLAGFRDEFPERVRLANDEIVNFVEQILTHDPNSLIIVNADHGGWGYGNFNYTKEDILDDVPDELLTLDHLGALLAIRWPDNGSPQHAIDIRTNVNVFPHVFAYLSDSRDILKFNARDDGYLARGWGVNQTLRLAMEDGAILARLREPEQRQKIPPRRTSRIARSVAVESQRPLHDVSTDGQQSEQEGG</sequence>
<dbReference type="InterPro" id="IPR028055">
    <property type="entry name" value="YidC/Oxa/ALB_C"/>
</dbReference>
<dbReference type="GO" id="GO:0051205">
    <property type="term" value="P:protein insertion into membrane"/>
    <property type="evidence" value="ECO:0007669"/>
    <property type="project" value="TreeGrafter"/>
</dbReference>
<dbReference type="RefSeq" id="WP_289267616.1">
    <property type="nucleotide sequence ID" value="NZ_OX365700.1"/>
</dbReference>
<proteinExistence type="inferred from homology"/>
<feature type="transmembrane region" description="Helical" evidence="7">
    <location>
        <begin position="319"/>
        <end position="340"/>
    </location>
</feature>
<evidence type="ECO:0000256" key="3">
    <source>
        <dbReference type="ARBA" id="ARBA00022989"/>
    </source>
</evidence>
<comment type="subcellular location">
    <subcellularLocation>
        <location evidence="1 5">Membrane</location>
        <topology evidence="1 5">Multi-pass membrane protein</topology>
    </subcellularLocation>
</comment>
<evidence type="ECO:0000313" key="9">
    <source>
        <dbReference type="EMBL" id="CAI4030636.1"/>
    </source>
</evidence>
<dbReference type="KEGG" id="nti:DNFV4_01064"/>
<gene>
    <name evidence="9" type="ORF">DNFV4_01064</name>
</gene>
<dbReference type="InterPro" id="IPR001708">
    <property type="entry name" value="YidC/ALB3/OXA1/COX18"/>
</dbReference>
<organism evidence="9 10">
    <name type="scientific">Nitrospira tepida</name>
    <dbReference type="NCBI Taxonomy" id="2973512"/>
    <lineage>
        <taxon>Bacteria</taxon>
        <taxon>Pseudomonadati</taxon>
        <taxon>Nitrospirota</taxon>
        <taxon>Nitrospiria</taxon>
        <taxon>Nitrospirales</taxon>
        <taxon>Nitrospiraceae</taxon>
        <taxon>Nitrospira</taxon>
    </lineage>
</organism>
<keyword evidence="10" id="KW-1185">Reference proteome</keyword>
<evidence type="ECO:0000259" key="8">
    <source>
        <dbReference type="Pfam" id="PF02096"/>
    </source>
</evidence>
<keyword evidence="3 7" id="KW-1133">Transmembrane helix</keyword>
<accession>A0AA86T2S5</accession>
<dbReference type="Proteomes" id="UP001179121">
    <property type="component" value="Chromosome"/>
</dbReference>
<dbReference type="Gene3D" id="3.40.720.10">
    <property type="entry name" value="Alkaline Phosphatase, subunit A"/>
    <property type="match status" value="1"/>
</dbReference>
<feature type="transmembrane region" description="Helical" evidence="7">
    <location>
        <begin position="168"/>
        <end position="191"/>
    </location>
</feature>
<dbReference type="PANTHER" id="PTHR12428">
    <property type="entry name" value="OXA1"/>
    <property type="match status" value="1"/>
</dbReference>
<name>A0AA86T2S5_9BACT</name>
<feature type="domain" description="Membrane insertase YidC/Oxa/ALB C-terminal" evidence="8">
    <location>
        <begin position="54"/>
        <end position="234"/>
    </location>
</feature>